<dbReference type="SMART" id="SM00387">
    <property type="entry name" value="HATPase_c"/>
    <property type="match status" value="1"/>
</dbReference>
<protein>
    <submittedName>
        <fullName evidence="9">Sensor histidine kinase</fullName>
    </submittedName>
</protein>
<dbReference type="Gene3D" id="6.10.340.10">
    <property type="match status" value="1"/>
</dbReference>
<evidence type="ECO:0000256" key="4">
    <source>
        <dbReference type="ARBA" id="ARBA00022679"/>
    </source>
</evidence>
<keyword evidence="2" id="KW-1003">Cell membrane</keyword>
<evidence type="ECO:0000256" key="3">
    <source>
        <dbReference type="ARBA" id="ARBA00022553"/>
    </source>
</evidence>
<proteinExistence type="predicted"/>
<evidence type="ECO:0000313" key="9">
    <source>
        <dbReference type="EMBL" id="MBW7456163.1"/>
    </source>
</evidence>
<evidence type="ECO:0000256" key="2">
    <source>
        <dbReference type="ARBA" id="ARBA00022475"/>
    </source>
</evidence>
<feature type="domain" description="HAMP" evidence="8">
    <location>
        <begin position="343"/>
        <end position="364"/>
    </location>
</feature>
<keyword evidence="6 7" id="KW-0472">Membrane</keyword>
<evidence type="ECO:0000256" key="6">
    <source>
        <dbReference type="ARBA" id="ARBA00023136"/>
    </source>
</evidence>
<comment type="subcellular location">
    <subcellularLocation>
        <location evidence="1">Cell membrane</location>
        <topology evidence="1">Multi-pass membrane protein</topology>
    </subcellularLocation>
</comment>
<accession>A0ABS7C5K2</accession>
<dbReference type="SUPFAM" id="SSF55874">
    <property type="entry name" value="ATPase domain of HSP90 chaperone/DNA topoisomerase II/histidine kinase"/>
    <property type="match status" value="1"/>
</dbReference>
<evidence type="ECO:0000259" key="8">
    <source>
        <dbReference type="PROSITE" id="PS50885"/>
    </source>
</evidence>
<dbReference type="PANTHER" id="PTHR34220:SF7">
    <property type="entry name" value="SENSOR HISTIDINE KINASE YPDA"/>
    <property type="match status" value="1"/>
</dbReference>
<feature type="transmembrane region" description="Helical" evidence="7">
    <location>
        <begin position="290"/>
        <end position="310"/>
    </location>
</feature>
<evidence type="ECO:0000256" key="5">
    <source>
        <dbReference type="ARBA" id="ARBA00022777"/>
    </source>
</evidence>
<gene>
    <name evidence="9" type="ORF">K0U00_19210</name>
</gene>
<keyword evidence="5 9" id="KW-0418">Kinase</keyword>
<sequence>MKQSLLRKMITGYVIVILIPTLSVGWIFYQQMYRNIKNSYAMNQQEVAAQVAANVDVKLAQVQSLYFLLQFNRELIEFLSGDIRSEKEQLNRFIRHIRPLLSYAALGNSIVNSITVYKEDESLLSFRPEIISLKESERDIRAALQANDNLPLDRGKWYYQIDSSSEISWYYYRKLYDNNFSGKVGLIEVQLKGPSILEPFEGIKPGTGGGLYLVDSSGKAVYEQSRNSPHEDIIRGEIAVLSGKEGGYRFFRSEGRGMLATKVPLREFELSAIIITPVENAYGLKSGYRYGMLGIVFLLLLILSFAYYLFSLSVSRRILKLARHMRITPLRIPALYDGKIYTDEIGLLAASFNSMIGRIHELVQSVANAEIKQKEAAFLALQAQIQPHFIFNTLETIRSRAEANGDADIEDMSCTLGQLIRYSISPNRSDATLADEIRNVENYLKIQRIRFGPRLSYNLPDFADVPSVPCPKYILQPLVENSIRHGISNRRRPGIVTVAIQQDEDSYWVRITDNGAGILPDRLNKLRRMLDSGMMEADFNSSGHGIGLLNVHQRIQSYYGFSSGILLESGGDNGAVCMIRICKGGMPS</sequence>
<dbReference type="InterPro" id="IPR036890">
    <property type="entry name" value="HATPase_C_sf"/>
</dbReference>
<dbReference type="Pfam" id="PF02518">
    <property type="entry name" value="HATPase_c"/>
    <property type="match status" value="1"/>
</dbReference>
<comment type="caution">
    <text evidence="9">The sequence shown here is derived from an EMBL/GenBank/DDBJ whole genome shotgun (WGS) entry which is preliminary data.</text>
</comment>
<dbReference type="RefSeq" id="WP_210040227.1">
    <property type="nucleotide sequence ID" value="NZ_JBHLVU010000007.1"/>
</dbReference>
<dbReference type="Proteomes" id="UP001519887">
    <property type="component" value="Unassembled WGS sequence"/>
</dbReference>
<dbReference type="Gene3D" id="3.30.565.10">
    <property type="entry name" value="Histidine kinase-like ATPase, C-terminal domain"/>
    <property type="match status" value="1"/>
</dbReference>
<reference evidence="9 10" key="1">
    <citation type="submission" date="2021-07" db="EMBL/GenBank/DDBJ databases">
        <title>Paenibacillus radiodurans sp. nov., isolated from the southeastern edge of Tengger Desert.</title>
        <authorList>
            <person name="Zhang G."/>
        </authorList>
    </citation>
    <scope>NUCLEOTIDE SEQUENCE [LARGE SCALE GENOMIC DNA]</scope>
    <source>
        <strain evidence="9 10">CCM 7311</strain>
    </source>
</reference>
<keyword evidence="3" id="KW-0597">Phosphoprotein</keyword>
<feature type="transmembrane region" description="Helical" evidence="7">
    <location>
        <begin position="12"/>
        <end position="29"/>
    </location>
</feature>
<name>A0ABS7C5K2_9BACL</name>
<evidence type="ECO:0000256" key="1">
    <source>
        <dbReference type="ARBA" id="ARBA00004651"/>
    </source>
</evidence>
<keyword evidence="7" id="KW-0812">Transmembrane</keyword>
<keyword evidence="4" id="KW-0808">Transferase</keyword>
<dbReference type="Pfam" id="PF06580">
    <property type="entry name" value="His_kinase"/>
    <property type="match status" value="1"/>
</dbReference>
<dbReference type="InterPro" id="IPR003660">
    <property type="entry name" value="HAMP_dom"/>
</dbReference>
<dbReference type="PANTHER" id="PTHR34220">
    <property type="entry name" value="SENSOR HISTIDINE KINASE YPDA"/>
    <property type="match status" value="1"/>
</dbReference>
<dbReference type="InterPro" id="IPR003594">
    <property type="entry name" value="HATPase_dom"/>
</dbReference>
<dbReference type="GO" id="GO:0016301">
    <property type="term" value="F:kinase activity"/>
    <property type="evidence" value="ECO:0007669"/>
    <property type="project" value="UniProtKB-KW"/>
</dbReference>
<dbReference type="InterPro" id="IPR050640">
    <property type="entry name" value="Bact_2-comp_sensor_kinase"/>
</dbReference>
<dbReference type="InterPro" id="IPR010559">
    <property type="entry name" value="Sig_transdc_His_kin_internal"/>
</dbReference>
<dbReference type="EMBL" id="JAHZIK010000513">
    <property type="protein sequence ID" value="MBW7456163.1"/>
    <property type="molecule type" value="Genomic_DNA"/>
</dbReference>
<dbReference type="PROSITE" id="PS50885">
    <property type="entry name" value="HAMP"/>
    <property type="match status" value="1"/>
</dbReference>
<organism evidence="9 10">
    <name type="scientific">Paenibacillus sepulcri</name>
    <dbReference type="NCBI Taxonomy" id="359917"/>
    <lineage>
        <taxon>Bacteria</taxon>
        <taxon>Bacillati</taxon>
        <taxon>Bacillota</taxon>
        <taxon>Bacilli</taxon>
        <taxon>Bacillales</taxon>
        <taxon>Paenibacillaceae</taxon>
        <taxon>Paenibacillus</taxon>
    </lineage>
</organism>
<keyword evidence="10" id="KW-1185">Reference proteome</keyword>
<keyword evidence="7" id="KW-1133">Transmembrane helix</keyword>
<dbReference type="SMART" id="SM00304">
    <property type="entry name" value="HAMP"/>
    <property type="match status" value="1"/>
</dbReference>
<evidence type="ECO:0000313" key="10">
    <source>
        <dbReference type="Proteomes" id="UP001519887"/>
    </source>
</evidence>
<evidence type="ECO:0000256" key="7">
    <source>
        <dbReference type="SAM" id="Phobius"/>
    </source>
</evidence>
<dbReference type="CDD" id="cd06225">
    <property type="entry name" value="HAMP"/>
    <property type="match status" value="1"/>
</dbReference>